<name>A0A371I9H2_MUCPR</name>
<dbReference type="AlphaFoldDB" id="A0A371I9H2"/>
<organism evidence="1 2">
    <name type="scientific">Mucuna pruriens</name>
    <name type="common">Velvet bean</name>
    <name type="synonym">Dolichos pruriens</name>
    <dbReference type="NCBI Taxonomy" id="157652"/>
    <lineage>
        <taxon>Eukaryota</taxon>
        <taxon>Viridiplantae</taxon>
        <taxon>Streptophyta</taxon>
        <taxon>Embryophyta</taxon>
        <taxon>Tracheophyta</taxon>
        <taxon>Spermatophyta</taxon>
        <taxon>Magnoliopsida</taxon>
        <taxon>eudicotyledons</taxon>
        <taxon>Gunneridae</taxon>
        <taxon>Pentapetalae</taxon>
        <taxon>rosids</taxon>
        <taxon>fabids</taxon>
        <taxon>Fabales</taxon>
        <taxon>Fabaceae</taxon>
        <taxon>Papilionoideae</taxon>
        <taxon>50 kb inversion clade</taxon>
        <taxon>NPAAA clade</taxon>
        <taxon>indigoferoid/millettioid clade</taxon>
        <taxon>Phaseoleae</taxon>
        <taxon>Mucuna</taxon>
    </lineage>
</organism>
<protein>
    <submittedName>
        <fullName evidence="1">Uncharacterized protein</fullName>
    </submittedName>
</protein>
<comment type="caution">
    <text evidence="1">The sequence shown here is derived from an EMBL/GenBank/DDBJ whole genome shotgun (WGS) entry which is preliminary data.</text>
</comment>
<keyword evidence="2" id="KW-1185">Reference proteome</keyword>
<evidence type="ECO:0000313" key="2">
    <source>
        <dbReference type="Proteomes" id="UP000257109"/>
    </source>
</evidence>
<feature type="non-terminal residue" evidence="1">
    <location>
        <position position="1"/>
    </location>
</feature>
<evidence type="ECO:0000313" key="1">
    <source>
        <dbReference type="EMBL" id="RDY11672.1"/>
    </source>
</evidence>
<accession>A0A371I9H2</accession>
<gene>
    <name evidence="1" type="ORF">CR513_03663</name>
</gene>
<dbReference type="Proteomes" id="UP000257109">
    <property type="component" value="Unassembled WGS sequence"/>
</dbReference>
<sequence>MPSSIGFLLKKCISSNLLALKQRASFLFASCKRLFMGLNRPFNHSLKGNNHVIMLVYVDNIIVVGDH</sequence>
<reference evidence="1" key="1">
    <citation type="submission" date="2018-05" db="EMBL/GenBank/DDBJ databases">
        <title>Draft genome of Mucuna pruriens seed.</title>
        <authorList>
            <person name="Nnadi N.E."/>
            <person name="Vos R."/>
            <person name="Hasami M.H."/>
            <person name="Devisetty U.K."/>
            <person name="Aguiy J.C."/>
        </authorList>
    </citation>
    <scope>NUCLEOTIDE SEQUENCE [LARGE SCALE GENOMIC DNA]</scope>
    <source>
        <strain evidence="1">JCA_2017</strain>
    </source>
</reference>
<dbReference type="EMBL" id="QJKJ01000601">
    <property type="protein sequence ID" value="RDY11672.1"/>
    <property type="molecule type" value="Genomic_DNA"/>
</dbReference>
<proteinExistence type="predicted"/>